<keyword evidence="1" id="KW-1133">Transmembrane helix</keyword>
<dbReference type="AlphaFoldDB" id="A0A9D1NG07"/>
<evidence type="ECO:0000259" key="2">
    <source>
        <dbReference type="Pfam" id="PF12773"/>
    </source>
</evidence>
<organism evidence="3 4">
    <name type="scientific">Candidatus Caccopulliclostridium gallistercoris</name>
    <dbReference type="NCBI Taxonomy" id="2840719"/>
    <lineage>
        <taxon>Bacteria</taxon>
        <taxon>Bacillati</taxon>
        <taxon>Bacillota</taxon>
        <taxon>Clostridia</taxon>
        <taxon>Candidatus Caccopulliclostridium</taxon>
    </lineage>
</organism>
<protein>
    <submittedName>
        <fullName evidence="3">Zinc ribbon domain-containing protein</fullName>
    </submittedName>
</protein>
<name>A0A9D1NG07_9FIRM</name>
<sequence length="161" mass="17245">MKLLDTIKQLNANISDVATCEKAKKLRKKLLVGGGIGAAVGIIMVLTGFILFMVAGDNMMDTMAPSMTSFIFPMLLFILGGLATTVSIYFIKAGLAILIGGESSKFIDKTVNNRCECGETIKEGDKFCPKCGKPVRKTCKACGKVNEPSAEYCSECGKKLD</sequence>
<keyword evidence="1" id="KW-0472">Membrane</keyword>
<dbReference type="Proteomes" id="UP000886861">
    <property type="component" value="Unassembled WGS sequence"/>
</dbReference>
<dbReference type="EMBL" id="DVOJ01000016">
    <property type="protein sequence ID" value="HIV01861.1"/>
    <property type="molecule type" value="Genomic_DNA"/>
</dbReference>
<dbReference type="InterPro" id="IPR025874">
    <property type="entry name" value="DZR"/>
</dbReference>
<feature type="transmembrane region" description="Helical" evidence="1">
    <location>
        <begin position="74"/>
        <end position="99"/>
    </location>
</feature>
<evidence type="ECO:0000313" key="3">
    <source>
        <dbReference type="EMBL" id="HIV01861.1"/>
    </source>
</evidence>
<feature type="transmembrane region" description="Helical" evidence="1">
    <location>
        <begin position="30"/>
        <end position="54"/>
    </location>
</feature>
<dbReference type="Pfam" id="PF12773">
    <property type="entry name" value="DZR"/>
    <property type="match status" value="1"/>
</dbReference>
<accession>A0A9D1NG07</accession>
<reference evidence="3" key="1">
    <citation type="submission" date="2020-10" db="EMBL/GenBank/DDBJ databases">
        <authorList>
            <person name="Gilroy R."/>
        </authorList>
    </citation>
    <scope>NUCLEOTIDE SEQUENCE</scope>
    <source>
        <strain evidence="3">CHK186-9395</strain>
    </source>
</reference>
<proteinExistence type="predicted"/>
<feature type="domain" description="DZANK-type" evidence="2">
    <location>
        <begin position="116"/>
        <end position="157"/>
    </location>
</feature>
<evidence type="ECO:0000256" key="1">
    <source>
        <dbReference type="SAM" id="Phobius"/>
    </source>
</evidence>
<reference evidence="3" key="2">
    <citation type="journal article" date="2021" name="PeerJ">
        <title>Extensive microbial diversity within the chicken gut microbiome revealed by metagenomics and culture.</title>
        <authorList>
            <person name="Gilroy R."/>
            <person name="Ravi A."/>
            <person name="Getino M."/>
            <person name="Pursley I."/>
            <person name="Horton D.L."/>
            <person name="Alikhan N.F."/>
            <person name="Baker D."/>
            <person name="Gharbi K."/>
            <person name="Hall N."/>
            <person name="Watson M."/>
            <person name="Adriaenssens E.M."/>
            <person name="Foster-Nyarko E."/>
            <person name="Jarju S."/>
            <person name="Secka A."/>
            <person name="Antonio M."/>
            <person name="Oren A."/>
            <person name="Chaudhuri R.R."/>
            <person name="La Ragione R."/>
            <person name="Hildebrand F."/>
            <person name="Pallen M.J."/>
        </authorList>
    </citation>
    <scope>NUCLEOTIDE SEQUENCE</scope>
    <source>
        <strain evidence="3">CHK186-9395</strain>
    </source>
</reference>
<gene>
    <name evidence="3" type="ORF">IAA62_04855</name>
</gene>
<comment type="caution">
    <text evidence="3">The sequence shown here is derived from an EMBL/GenBank/DDBJ whole genome shotgun (WGS) entry which is preliminary data.</text>
</comment>
<evidence type="ECO:0000313" key="4">
    <source>
        <dbReference type="Proteomes" id="UP000886861"/>
    </source>
</evidence>
<keyword evidence="1" id="KW-0812">Transmembrane</keyword>